<comment type="caution">
    <text evidence="2">The sequence shown here is derived from an EMBL/GenBank/DDBJ whole genome shotgun (WGS) entry which is preliminary data.</text>
</comment>
<sequence>MQIRIIHDEIRQTVKQFFITHWGSSEMVVSTGVYHCDQLEGFYVMDEEEIIGLVTYRIKQQEVEIISLDCIYEGKGIGSALLNRVEEVAKTHQLQKISLITTNDNLHAIRFYQKRGYRVTEIRLDAVKRARLIKPTIPLFSTDQIAIQDEWLLEKSLN</sequence>
<dbReference type="PANTHER" id="PTHR42919:SF26">
    <property type="entry name" value="ACETYLTRANSFERASE"/>
    <property type="match status" value="1"/>
</dbReference>
<proteinExistence type="predicted"/>
<keyword evidence="3" id="KW-1185">Reference proteome</keyword>
<accession>A0ABU9LLR1</accession>
<dbReference type="InterPro" id="IPR000182">
    <property type="entry name" value="GNAT_dom"/>
</dbReference>
<evidence type="ECO:0000259" key="1">
    <source>
        <dbReference type="PROSITE" id="PS51186"/>
    </source>
</evidence>
<protein>
    <submittedName>
        <fullName evidence="2">GNAT family N-acetyltransferase</fullName>
    </submittedName>
</protein>
<dbReference type="PROSITE" id="PS51186">
    <property type="entry name" value="GNAT"/>
    <property type="match status" value="1"/>
</dbReference>
<evidence type="ECO:0000313" key="2">
    <source>
        <dbReference type="EMBL" id="MEL5987924.1"/>
    </source>
</evidence>
<dbReference type="CDD" id="cd04301">
    <property type="entry name" value="NAT_SF"/>
    <property type="match status" value="1"/>
</dbReference>
<organism evidence="2 3">
    <name type="scientific">Kurthia gibsonii</name>
    <dbReference type="NCBI Taxonomy" id="33946"/>
    <lineage>
        <taxon>Bacteria</taxon>
        <taxon>Bacillati</taxon>
        <taxon>Bacillota</taxon>
        <taxon>Bacilli</taxon>
        <taxon>Bacillales</taxon>
        <taxon>Caryophanaceae</taxon>
        <taxon>Kurthia</taxon>
    </lineage>
</organism>
<gene>
    <name evidence="2" type="ORF">AAF454_05795</name>
</gene>
<dbReference type="Gene3D" id="3.40.630.30">
    <property type="match status" value="1"/>
</dbReference>
<dbReference type="InterPro" id="IPR016181">
    <property type="entry name" value="Acyl_CoA_acyltransferase"/>
</dbReference>
<dbReference type="RefSeq" id="WP_087680794.1">
    <property type="nucleotide sequence ID" value="NZ_CP147847.1"/>
</dbReference>
<dbReference type="SUPFAM" id="SSF55729">
    <property type="entry name" value="Acyl-CoA N-acyltransferases (Nat)"/>
    <property type="match status" value="1"/>
</dbReference>
<evidence type="ECO:0000313" key="3">
    <source>
        <dbReference type="Proteomes" id="UP001398420"/>
    </source>
</evidence>
<dbReference type="PANTHER" id="PTHR42919">
    <property type="entry name" value="N-ALPHA-ACETYLTRANSFERASE"/>
    <property type="match status" value="1"/>
</dbReference>
<feature type="domain" description="N-acetyltransferase" evidence="1">
    <location>
        <begin position="1"/>
        <end position="138"/>
    </location>
</feature>
<reference evidence="2 3" key="1">
    <citation type="submission" date="2024-04" db="EMBL/GenBank/DDBJ databases">
        <authorList>
            <person name="Wu Y.S."/>
            <person name="Zhang L."/>
        </authorList>
    </citation>
    <scope>NUCLEOTIDE SEQUENCE [LARGE SCALE GENOMIC DNA]</scope>
    <source>
        <strain evidence="2 3">KG-01</strain>
    </source>
</reference>
<name>A0ABU9LLR1_9BACL</name>
<dbReference type="EMBL" id="JBCEWA010000004">
    <property type="protein sequence ID" value="MEL5987924.1"/>
    <property type="molecule type" value="Genomic_DNA"/>
</dbReference>
<dbReference type="Pfam" id="PF00583">
    <property type="entry name" value="Acetyltransf_1"/>
    <property type="match status" value="1"/>
</dbReference>
<dbReference type="Proteomes" id="UP001398420">
    <property type="component" value="Unassembled WGS sequence"/>
</dbReference>
<dbReference type="InterPro" id="IPR051556">
    <property type="entry name" value="N-term/lysine_N-AcTrnsfr"/>
</dbReference>